<dbReference type="EMBL" id="LRBS01000011">
    <property type="protein sequence ID" value="OII77948.1"/>
    <property type="molecule type" value="Genomic_DNA"/>
</dbReference>
<protein>
    <submittedName>
        <fullName evidence="1">Uncharacterized protein</fullName>
    </submittedName>
</protein>
<keyword evidence="2" id="KW-1185">Reference proteome</keyword>
<evidence type="ECO:0000313" key="1">
    <source>
        <dbReference type="EMBL" id="OII77948.1"/>
    </source>
</evidence>
<reference evidence="1 2" key="1">
    <citation type="submission" date="2016-10" db="EMBL/GenBank/DDBJ databases">
        <title>Reductive evolution of mitochondrial metabolism and differential evolution of invasion-related proteins in Cryptosporidium.</title>
        <authorList>
            <person name="Liu S."/>
            <person name="Roellig D.M."/>
            <person name="Guo Y."/>
            <person name="Li N."/>
            <person name="Frace M.A."/>
            <person name="Tang K."/>
            <person name="Zhang L."/>
            <person name="Feng Y."/>
            <person name="Xiao L."/>
        </authorList>
    </citation>
    <scope>NUCLEOTIDE SEQUENCE [LARGE SCALE GENOMIC DNA]</scope>
    <source>
        <strain evidence="1">30847</strain>
    </source>
</reference>
<comment type="caution">
    <text evidence="1">The sequence shown here is derived from an EMBL/GenBank/DDBJ whole genome shotgun (WGS) entry which is preliminary data.</text>
</comment>
<sequence>MDLNKIATENNIIGTPYGPYLYPLSLRSRKVLSLLSDESEHSEYEEESVENIILTDSNNDVETSEVQELNKSKSMSYKEEYSKLSTHNQGDMDSKSKKSTFSYISLEDAIEIQYAKDFEYFFGVPYRPYLRHNIYRVGKNMRPPLDLLQQNSIYKSNQRLLYNDPWPQIDVSIPIPYKKQPQAPATVDEHGFPIEWIKTIKENKKNNLIFNSRKFCGDKKLLSPKGVSSSLGDAIDAWESSNALLQWNIPNILGEEKKGRKQKRVSFVRDNIRGVAEEIESWTRCPVIQVDVKKSLENSWLNVDKDIKIPQVVPGKNSEIAAPKQTNSTLEDIKSIH</sequence>
<dbReference type="AlphaFoldDB" id="A0A1J4MXY5"/>
<dbReference type="VEuPathDB" id="CryptoDB:cand_037560"/>
<dbReference type="OrthoDB" id="342379at2759"/>
<dbReference type="Proteomes" id="UP000186804">
    <property type="component" value="Unassembled WGS sequence"/>
</dbReference>
<evidence type="ECO:0000313" key="2">
    <source>
        <dbReference type="Proteomes" id="UP000186804"/>
    </source>
</evidence>
<gene>
    <name evidence="1" type="ORF">cand_037560</name>
</gene>
<dbReference type="GeneID" id="92367940"/>
<accession>A0A1J4MXY5</accession>
<dbReference type="RefSeq" id="XP_067069794.1">
    <property type="nucleotide sequence ID" value="XM_067213981.1"/>
</dbReference>
<name>A0A1J4MXY5_9CRYT</name>
<proteinExistence type="predicted"/>
<organism evidence="1 2">
    <name type="scientific">Cryptosporidium andersoni</name>
    <dbReference type="NCBI Taxonomy" id="117008"/>
    <lineage>
        <taxon>Eukaryota</taxon>
        <taxon>Sar</taxon>
        <taxon>Alveolata</taxon>
        <taxon>Apicomplexa</taxon>
        <taxon>Conoidasida</taxon>
        <taxon>Coccidia</taxon>
        <taxon>Eucoccidiorida</taxon>
        <taxon>Eimeriorina</taxon>
        <taxon>Cryptosporidiidae</taxon>
        <taxon>Cryptosporidium</taxon>
    </lineage>
</organism>